<dbReference type="GO" id="GO:0006352">
    <property type="term" value="P:DNA-templated transcription initiation"/>
    <property type="evidence" value="ECO:0007669"/>
    <property type="project" value="InterPro"/>
</dbReference>
<dbReference type="GO" id="GO:0003700">
    <property type="term" value="F:DNA-binding transcription factor activity"/>
    <property type="evidence" value="ECO:0007669"/>
    <property type="project" value="InterPro"/>
</dbReference>
<proteinExistence type="predicted"/>
<dbReference type="SUPFAM" id="SSF88946">
    <property type="entry name" value="Sigma2 domain of RNA polymerase sigma factors"/>
    <property type="match status" value="1"/>
</dbReference>
<sequence length="60" mass="6651">MTGTALEHAVAPFDEVYQEHADAVYRFCVSQLRDLDVAEDVTADVFAAAFAAYDRVRPES</sequence>
<feature type="non-terminal residue" evidence="2">
    <location>
        <position position="60"/>
    </location>
</feature>
<dbReference type="RefSeq" id="WP_350340574.1">
    <property type="nucleotide sequence ID" value="NZ_JAEKNS010000077.1"/>
</dbReference>
<organism evidence="2 3">
    <name type="scientific">Candidatus Aeolococcus gillhamiae</name>
    <dbReference type="NCBI Taxonomy" id="3127015"/>
    <lineage>
        <taxon>Bacteria</taxon>
        <taxon>Bacillati</taxon>
        <taxon>Candidatus Dormiibacterota</taxon>
        <taxon>Candidatus Dormibacteria</taxon>
        <taxon>Candidatus Aeolococcales</taxon>
        <taxon>Candidatus Aeolococcaceae</taxon>
        <taxon>Candidatus Aeolococcus</taxon>
    </lineage>
</organism>
<dbReference type="AlphaFoldDB" id="A0A934MZH2"/>
<comment type="caution">
    <text evidence="2">The sequence shown here is derived from an EMBL/GenBank/DDBJ whole genome shotgun (WGS) entry which is preliminary data.</text>
</comment>
<protein>
    <submittedName>
        <fullName evidence="2">RNA polymerase subunit sigma-24</fullName>
    </submittedName>
</protein>
<evidence type="ECO:0000313" key="3">
    <source>
        <dbReference type="Proteomes" id="UP000606991"/>
    </source>
</evidence>
<evidence type="ECO:0000313" key="2">
    <source>
        <dbReference type="EMBL" id="MBJ7594695.1"/>
    </source>
</evidence>
<evidence type="ECO:0000259" key="1">
    <source>
        <dbReference type="Pfam" id="PF04542"/>
    </source>
</evidence>
<reference evidence="2 3" key="1">
    <citation type="submission" date="2020-10" db="EMBL/GenBank/DDBJ databases">
        <title>Ca. Dormibacterota MAGs.</title>
        <authorList>
            <person name="Montgomery K."/>
        </authorList>
    </citation>
    <scope>NUCLEOTIDE SEQUENCE [LARGE SCALE GENOMIC DNA]</scope>
    <source>
        <strain evidence="2">SC8812_S17_18</strain>
    </source>
</reference>
<dbReference type="Gene3D" id="1.10.1740.10">
    <property type="match status" value="1"/>
</dbReference>
<name>A0A934MZH2_9BACT</name>
<accession>A0A934MZH2</accession>
<gene>
    <name evidence="2" type="ORF">JF886_07510</name>
</gene>
<dbReference type="Proteomes" id="UP000606991">
    <property type="component" value="Unassembled WGS sequence"/>
</dbReference>
<feature type="domain" description="RNA polymerase sigma-70 region 2" evidence="1">
    <location>
        <begin position="17"/>
        <end position="59"/>
    </location>
</feature>
<dbReference type="EMBL" id="JAEKNS010000077">
    <property type="protein sequence ID" value="MBJ7594695.1"/>
    <property type="molecule type" value="Genomic_DNA"/>
</dbReference>
<dbReference type="InterPro" id="IPR013325">
    <property type="entry name" value="RNA_pol_sigma_r2"/>
</dbReference>
<dbReference type="Pfam" id="PF04542">
    <property type="entry name" value="Sigma70_r2"/>
    <property type="match status" value="1"/>
</dbReference>
<dbReference type="InterPro" id="IPR007627">
    <property type="entry name" value="RNA_pol_sigma70_r2"/>
</dbReference>